<feature type="compositionally biased region" description="Polar residues" evidence="5">
    <location>
        <begin position="290"/>
        <end position="301"/>
    </location>
</feature>
<comment type="caution">
    <text evidence="7">The sequence shown here is derived from an EMBL/GenBank/DDBJ whole genome shotgun (WGS) entry which is preliminary data.</text>
</comment>
<dbReference type="GO" id="GO:0008270">
    <property type="term" value="F:zinc ion binding"/>
    <property type="evidence" value="ECO:0007669"/>
    <property type="project" value="UniProtKB-KW"/>
</dbReference>
<dbReference type="SMART" id="SM00320">
    <property type="entry name" value="WD40"/>
    <property type="match status" value="5"/>
</dbReference>
<dbReference type="FunFam" id="3.30.160.60:FF:001987">
    <property type="entry name" value="Transcription factor SFP1"/>
    <property type="match status" value="1"/>
</dbReference>
<dbReference type="Gene3D" id="2.130.10.10">
    <property type="entry name" value="YVTN repeat-like/Quinoprotein amine dehydrogenase"/>
    <property type="match status" value="1"/>
</dbReference>
<protein>
    <submittedName>
        <fullName evidence="7">WD domain, G-beta repeat family protein</fullName>
    </submittedName>
</protein>
<dbReference type="EMBL" id="JABWAD010000007">
    <property type="protein sequence ID" value="KAF6072236.1"/>
    <property type="molecule type" value="Genomic_DNA"/>
</dbReference>
<evidence type="ECO:0000313" key="8">
    <source>
        <dbReference type="Proteomes" id="UP000536275"/>
    </source>
</evidence>
<proteinExistence type="inferred from homology"/>
<dbReference type="InterPro" id="IPR033010">
    <property type="entry name" value="Cdc20/Fizzy"/>
</dbReference>
<evidence type="ECO:0000256" key="2">
    <source>
        <dbReference type="ARBA" id="ARBA00022574"/>
    </source>
</evidence>
<evidence type="ECO:0000256" key="5">
    <source>
        <dbReference type="SAM" id="MobiDB-lite"/>
    </source>
</evidence>
<dbReference type="GO" id="GO:0010997">
    <property type="term" value="F:anaphase-promoting complex binding"/>
    <property type="evidence" value="ECO:0007669"/>
    <property type="project" value="InterPro"/>
</dbReference>
<organism evidence="7 8">
    <name type="scientific">Candida albicans</name>
    <name type="common">Yeast</name>
    <dbReference type="NCBI Taxonomy" id="5476"/>
    <lineage>
        <taxon>Eukaryota</taxon>
        <taxon>Fungi</taxon>
        <taxon>Dikarya</taxon>
        <taxon>Ascomycota</taxon>
        <taxon>Saccharomycotina</taxon>
        <taxon>Pichiomycetes</taxon>
        <taxon>Debaryomycetaceae</taxon>
        <taxon>Candida/Lodderomyces clade</taxon>
        <taxon>Candida</taxon>
    </lineage>
</organism>
<dbReference type="SUPFAM" id="SSF50978">
    <property type="entry name" value="WD40 repeat-like"/>
    <property type="match status" value="1"/>
</dbReference>
<dbReference type="PROSITE" id="PS00028">
    <property type="entry name" value="ZINC_FINGER_C2H2_1"/>
    <property type="match status" value="1"/>
</dbReference>
<dbReference type="SMART" id="SM00355">
    <property type="entry name" value="ZnF_C2H2"/>
    <property type="match status" value="2"/>
</dbReference>
<sequence>MFNTKIFENTGSSGSTTAMNIPVQSEPSNTNSAQPQPIDITFNHRPSVFNNSRFRRDSVAHSQGMGGISWGSVTIGSWLKDEVMMASGGNNNHLNPHYHPTQSHNNQSSYPNYSQQQQQQQQQSQHQQNLINPRRGSFRTSNHPNLSPHLQTSYLPELEADYCKDYNCCGELLPTLHDLLRHYEEAHISASPPPDQNHFILNSRNRNNYNNAHNVMETVSTTDVFLNNNHNNHHAPTMHPSATTTNYNGNNSFGNQQAHQILQQHDQQQHSNNNNNSSSTNQNQLHHNSDNYQHSSQSTSRQPGQQFGQGGTPMQTDEDDMYIDDPARHLYVMENEENKPFKCPVIGCDKTYKNQNGLKYHRQHGHQGQNLRENPDGTISIIDPDSNCPYLDNAALEKDKPYRCEVMAISRSLITETSNRFIPSSSSTSVYKTRHKNELQSSYQSHENLDNNIPHANLSIRDDSLFTHSTSSISSNTHFQSSSSSIGSSSAIKRVTLGSTKPSDLHQKIVAEALNFVSSSKVLKFDNKSRSKKIQNRIDAKLVESLTIAEREVSVDAGKSRSTSSIKTIIATDILQAPGLRNDYYSNLVSWSFKTNRVAVGLGSKIYLWGVDNNVTQINHSNEDLVTAVSCSKEYWILVATAGGKIILMDQQSNSVVSEYTNNEGKCIFCFAWFDKSNMFIAGDDFGEVYIFKIHKLFNVQIELVRVFKCHQQQICGLALNGKNDEIAVGANDNCCTIWSIKDFSAPVLKFVLPHNAAIKALCYCPWTVSLLATGGGSKDRKIRFWHTSSGTLLSEYYTDGQITSLIWSRFRKEIVATFGFGGTSKSNLLCVYTYPQMQPILEVNAACNLRILSATLSPDYCSVCVATNDSPLESISYGKGH</sequence>
<keyword evidence="4" id="KW-0862">Zinc</keyword>
<dbReference type="GO" id="GO:1990757">
    <property type="term" value="F:ubiquitin ligase activator activity"/>
    <property type="evidence" value="ECO:0007669"/>
    <property type="project" value="TreeGrafter"/>
</dbReference>
<evidence type="ECO:0000256" key="3">
    <source>
        <dbReference type="ARBA" id="ARBA00022737"/>
    </source>
</evidence>
<feature type="compositionally biased region" description="Polar residues" evidence="5">
    <location>
        <begin position="138"/>
        <end position="150"/>
    </location>
</feature>
<evidence type="ECO:0000259" key="6">
    <source>
        <dbReference type="PROSITE" id="PS50157"/>
    </source>
</evidence>
<dbReference type="AlphaFoldDB" id="A0A8H6F6X2"/>
<keyword evidence="3" id="KW-0677">Repeat</keyword>
<keyword evidence="4" id="KW-0863">Zinc-finger</keyword>
<dbReference type="PANTHER" id="PTHR19918:SF5">
    <property type="entry name" value="MEIOSIS-SPECIFIC APC_C ACTIVATOR PROTEIN AMA1"/>
    <property type="match status" value="1"/>
</dbReference>
<evidence type="ECO:0000313" key="7">
    <source>
        <dbReference type="EMBL" id="KAF6072236.1"/>
    </source>
</evidence>
<feature type="region of interest" description="Disordered" evidence="5">
    <location>
        <begin position="1"/>
        <end position="33"/>
    </location>
</feature>
<feature type="region of interest" description="Disordered" evidence="5">
    <location>
        <begin position="88"/>
        <end position="150"/>
    </location>
</feature>
<feature type="compositionally biased region" description="Polar residues" evidence="5">
    <location>
        <begin position="240"/>
        <end position="254"/>
    </location>
</feature>
<reference evidence="7 8" key="1">
    <citation type="submission" date="2020-03" db="EMBL/GenBank/DDBJ databases">
        <title>FDA dAtabase for Regulatory Grade micrObial Sequences (FDA-ARGOS): Supporting development and validation of Infectious Disease Dx tests.</title>
        <authorList>
            <person name="Campos J."/>
            <person name="Goldberg B."/>
            <person name="Tallon L."/>
            <person name="Sadzewicz L."/>
            <person name="Vavikolanu K."/>
            <person name="Mehta A."/>
            <person name="Aluvathingal J."/>
            <person name="Nadendla S."/>
            <person name="Nandy P."/>
            <person name="Geyer C."/>
            <person name="Yan Y."/>
            <person name="Sichtig H."/>
        </authorList>
    </citation>
    <scope>NUCLEOTIDE SEQUENCE [LARGE SCALE GENOMIC DNA]</scope>
    <source>
        <strain evidence="7 8">FDAARGOS_656</strain>
    </source>
</reference>
<gene>
    <name evidence="7" type="ORF">FOB64_000287</name>
</gene>
<feature type="compositionally biased region" description="Low complexity" evidence="5">
    <location>
        <begin position="102"/>
        <end position="129"/>
    </location>
</feature>
<keyword evidence="2" id="KW-0853">WD repeat</keyword>
<dbReference type="GO" id="GO:0031145">
    <property type="term" value="P:anaphase-promoting complex-dependent catabolic process"/>
    <property type="evidence" value="ECO:0007669"/>
    <property type="project" value="TreeGrafter"/>
</dbReference>
<feature type="compositionally biased region" description="Low complexity" evidence="5">
    <location>
        <begin position="255"/>
        <end position="286"/>
    </location>
</feature>
<dbReference type="Proteomes" id="UP000536275">
    <property type="component" value="Unassembled WGS sequence"/>
</dbReference>
<dbReference type="InterPro" id="IPR015943">
    <property type="entry name" value="WD40/YVTN_repeat-like_dom_sf"/>
</dbReference>
<dbReference type="InterPro" id="IPR056150">
    <property type="entry name" value="WD40_CDC20-Fz"/>
</dbReference>
<dbReference type="PANTHER" id="PTHR19918">
    <property type="entry name" value="CELL DIVISION CYCLE 20 CDC20 FIZZY -RELATED"/>
    <property type="match status" value="1"/>
</dbReference>
<dbReference type="GO" id="GO:0005680">
    <property type="term" value="C:anaphase-promoting complex"/>
    <property type="evidence" value="ECO:0007669"/>
    <property type="project" value="TreeGrafter"/>
</dbReference>
<feature type="region of interest" description="Disordered" evidence="5">
    <location>
        <begin position="226"/>
        <end position="320"/>
    </location>
</feature>
<dbReference type="InterPro" id="IPR036322">
    <property type="entry name" value="WD40_repeat_dom_sf"/>
</dbReference>
<dbReference type="PROSITE" id="PS50157">
    <property type="entry name" value="ZINC_FINGER_C2H2_2"/>
    <property type="match status" value="1"/>
</dbReference>
<comment type="similarity">
    <text evidence="1">Belongs to the WD repeat CDC20/Fizzy family.</text>
</comment>
<name>A0A8H6F6X2_CANAX</name>
<accession>A0A8H6F6X2</accession>
<feature type="domain" description="C2H2-type" evidence="6">
    <location>
        <begin position="341"/>
        <end position="371"/>
    </location>
</feature>
<evidence type="ECO:0000256" key="4">
    <source>
        <dbReference type="PROSITE-ProRule" id="PRU00042"/>
    </source>
</evidence>
<keyword evidence="4" id="KW-0479">Metal-binding</keyword>
<evidence type="ECO:0000256" key="1">
    <source>
        <dbReference type="ARBA" id="ARBA00006445"/>
    </source>
</evidence>
<dbReference type="Pfam" id="PF24807">
    <property type="entry name" value="WD40_CDC20-Fz"/>
    <property type="match status" value="1"/>
</dbReference>
<dbReference type="InterPro" id="IPR001680">
    <property type="entry name" value="WD40_rpt"/>
</dbReference>
<dbReference type="Gene3D" id="3.30.160.60">
    <property type="entry name" value="Classic Zinc Finger"/>
    <property type="match status" value="1"/>
</dbReference>
<dbReference type="GO" id="GO:1905786">
    <property type="term" value="P:positive regulation of anaphase-promoting complex-dependent catabolic process"/>
    <property type="evidence" value="ECO:0007669"/>
    <property type="project" value="TreeGrafter"/>
</dbReference>
<dbReference type="InterPro" id="IPR013087">
    <property type="entry name" value="Znf_C2H2_type"/>
</dbReference>